<dbReference type="InterPro" id="IPR006442">
    <property type="entry name" value="Antitoxin_Phd/YefM"/>
</dbReference>
<dbReference type="Proteomes" id="UP000191240">
    <property type="component" value="Unassembled WGS sequence"/>
</dbReference>
<accession>A0A1M6GPG7</accession>
<dbReference type="InterPro" id="IPR036165">
    <property type="entry name" value="YefM-like_sf"/>
</dbReference>
<gene>
    <name evidence="3" type="ORF">SAMN02745671_02727</name>
</gene>
<name>A0A1M6GPG7_9FIRM</name>
<comment type="function">
    <text evidence="2">Antitoxin component of a type II toxin-antitoxin (TA) system.</text>
</comment>
<dbReference type="AlphaFoldDB" id="A0A1M6GPG7"/>
<evidence type="ECO:0000256" key="2">
    <source>
        <dbReference type="RuleBase" id="RU362080"/>
    </source>
</evidence>
<dbReference type="SUPFAM" id="SSF143120">
    <property type="entry name" value="YefM-like"/>
    <property type="match status" value="1"/>
</dbReference>
<sequence>MMPNIRSSADLRNSYNEISNLCHKYNEPVFITKNGKGDLAVMSVEAYEALMGRFELYNLIHEGIEDIDAGKVRTFSDAMSDIKARRKR</sequence>
<proteinExistence type="inferred from homology"/>
<organism evidence="3 4">
    <name type="scientific">Anaerovibrio lipolyticus DSM 3074</name>
    <dbReference type="NCBI Taxonomy" id="1120997"/>
    <lineage>
        <taxon>Bacteria</taxon>
        <taxon>Bacillati</taxon>
        <taxon>Bacillota</taxon>
        <taxon>Negativicutes</taxon>
        <taxon>Selenomonadales</taxon>
        <taxon>Selenomonadaceae</taxon>
        <taxon>Anaerovibrio</taxon>
    </lineage>
</organism>
<evidence type="ECO:0000313" key="3">
    <source>
        <dbReference type="EMBL" id="SHJ11885.1"/>
    </source>
</evidence>
<dbReference type="EMBL" id="FQYW01000035">
    <property type="protein sequence ID" value="SHJ11885.1"/>
    <property type="molecule type" value="Genomic_DNA"/>
</dbReference>
<protein>
    <recommendedName>
        <fullName evidence="2">Antitoxin</fullName>
    </recommendedName>
</protein>
<dbReference type="Pfam" id="PF02604">
    <property type="entry name" value="PhdYeFM_antitox"/>
    <property type="match status" value="1"/>
</dbReference>
<dbReference type="NCBIfam" id="TIGR01552">
    <property type="entry name" value="phd_fam"/>
    <property type="match status" value="1"/>
</dbReference>
<evidence type="ECO:0000313" key="4">
    <source>
        <dbReference type="Proteomes" id="UP000191240"/>
    </source>
</evidence>
<comment type="similarity">
    <text evidence="1 2">Belongs to the phD/YefM antitoxin family.</text>
</comment>
<dbReference type="Gene3D" id="3.40.1620.10">
    <property type="entry name" value="YefM-like domain"/>
    <property type="match status" value="1"/>
</dbReference>
<reference evidence="3 4" key="1">
    <citation type="submission" date="2016-11" db="EMBL/GenBank/DDBJ databases">
        <authorList>
            <person name="Jaros S."/>
            <person name="Januszkiewicz K."/>
            <person name="Wedrychowicz H."/>
        </authorList>
    </citation>
    <scope>NUCLEOTIDE SEQUENCE [LARGE SCALE GENOMIC DNA]</scope>
    <source>
        <strain evidence="3 4">DSM 3074</strain>
    </source>
</reference>
<evidence type="ECO:0000256" key="1">
    <source>
        <dbReference type="ARBA" id="ARBA00009981"/>
    </source>
</evidence>